<evidence type="ECO:0000256" key="1">
    <source>
        <dbReference type="ARBA" id="ARBA00023002"/>
    </source>
</evidence>
<sequence>MDTLVRSSKYHPTTFTLEQVPDLAGKVAIVTGGNSGLGYETVRALASKGARVFMAARSEAKARDAIDRLKGATGCDAEFLRLDLQDLNQVKAAADEFLAKQLPLHILVNNAGIMACPFGLTKDGIESQMGTNHLGHFLFTTTLLPALERAAPSRVVILSSILHEWAPEGGIQFERINDPDAHSAWTRYGQSKLADILFARALDRRVGGRGVFVNAVHPGVVRTGLKQGPQELYGFRGILKPLGDLLALSEYMWSIGPAAGALTQIFVATAPAIDADNIRGQYFEPYCTLGTHSATEYARDDALAERLWEWSEATVGAKLRK</sequence>
<dbReference type="InterPro" id="IPR036291">
    <property type="entry name" value="NAD(P)-bd_dom_sf"/>
</dbReference>
<reference evidence="2 3" key="1">
    <citation type="submission" date="2023-09" db="EMBL/GenBank/DDBJ databases">
        <title>Pangenome analysis of Batrachochytrium dendrobatidis and related Chytrids.</title>
        <authorList>
            <person name="Yacoub M.N."/>
            <person name="Stajich J.E."/>
            <person name="James T.Y."/>
        </authorList>
    </citation>
    <scope>NUCLEOTIDE SEQUENCE [LARGE SCALE GENOMIC DNA]</scope>
    <source>
        <strain evidence="2 3">JEL0888</strain>
    </source>
</reference>
<dbReference type="PRINTS" id="PR00081">
    <property type="entry name" value="GDHRDH"/>
</dbReference>
<dbReference type="InterPro" id="IPR002347">
    <property type="entry name" value="SDR_fam"/>
</dbReference>
<name>A0ABR4NIT3_9FUNG</name>
<accession>A0ABR4NIT3</accession>
<keyword evidence="3" id="KW-1185">Reference proteome</keyword>
<organism evidence="2 3">
    <name type="scientific">Polyrhizophydium stewartii</name>
    <dbReference type="NCBI Taxonomy" id="2732419"/>
    <lineage>
        <taxon>Eukaryota</taxon>
        <taxon>Fungi</taxon>
        <taxon>Fungi incertae sedis</taxon>
        <taxon>Chytridiomycota</taxon>
        <taxon>Chytridiomycota incertae sedis</taxon>
        <taxon>Chytridiomycetes</taxon>
        <taxon>Rhizophydiales</taxon>
        <taxon>Rhizophydiales incertae sedis</taxon>
        <taxon>Polyrhizophydium</taxon>
    </lineage>
</organism>
<dbReference type="PANTHER" id="PTHR43157:SF31">
    <property type="entry name" value="PHOSPHATIDYLINOSITOL-GLYCAN BIOSYNTHESIS CLASS F PROTEIN"/>
    <property type="match status" value="1"/>
</dbReference>
<dbReference type="CDD" id="cd05327">
    <property type="entry name" value="retinol-DH_like_SDR_c_like"/>
    <property type="match status" value="1"/>
</dbReference>
<comment type="caution">
    <text evidence="2">The sequence shown here is derived from an EMBL/GenBank/DDBJ whole genome shotgun (WGS) entry which is preliminary data.</text>
</comment>
<keyword evidence="1" id="KW-0560">Oxidoreductase</keyword>
<dbReference type="SUPFAM" id="SSF51735">
    <property type="entry name" value="NAD(P)-binding Rossmann-fold domains"/>
    <property type="match status" value="1"/>
</dbReference>
<dbReference type="Pfam" id="PF00106">
    <property type="entry name" value="adh_short"/>
    <property type="match status" value="1"/>
</dbReference>
<dbReference type="Proteomes" id="UP001527925">
    <property type="component" value="Unassembled WGS sequence"/>
</dbReference>
<dbReference type="PANTHER" id="PTHR43157">
    <property type="entry name" value="PHOSPHATIDYLINOSITOL-GLYCAN BIOSYNTHESIS CLASS F PROTEIN-RELATED"/>
    <property type="match status" value="1"/>
</dbReference>
<gene>
    <name evidence="2" type="ORF">HK105_200997</name>
</gene>
<dbReference type="Gene3D" id="3.40.50.720">
    <property type="entry name" value="NAD(P)-binding Rossmann-like Domain"/>
    <property type="match status" value="1"/>
</dbReference>
<protein>
    <submittedName>
        <fullName evidence="2">Uncharacterized protein</fullName>
    </submittedName>
</protein>
<evidence type="ECO:0000313" key="2">
    <source>
        <dbReference type="EMBL" id="KAL2919354.1"/>
    </source>
</evidence>
<proteinExistence type="predicted"/>
<evidence type="ECO:0000313" key="3">
    <source>
        <dbReference type="Proteomes" id="UP001527925"/>
    </source>
</evidence>
<dbReference type="EMBL" id="JADGIZ020000003">
    <property type="protein sequence ID" value="KAL2919354.1"/>
    <property type="molecule type" value="Genomic_DNA"/>
</dbReference>